<feature type="compositionally biased region" description="Low complexity" evidence="2">
    <location>
        <begin position="170"/>
        <end position="180"/>
    </location>
</feature>
<evidence type="ECO:0000259" key="3">
    <source>
        <dbReference type="Pfam" id="PF07250"/>
    </source>
</evidence>
<dbReference type="Gene3D" id="2.60.40.10">
    <property type="entry name" value="Immunoglobulins"/>
    <property type="match status" value="1"/>
</dbReference>
<keyword evidence="5" id="KW-1185">Reference proteome</keyword>
<feature type="region of interest" description="Disordered" evidence="2">
    <location>
        <begin position="150"/>
        <end position="181"/>
    </location>
</feature>
<accession>A0ABM3R8R6</accession>
<keyword evidence="1" id="KW-0732">Signal</keyword>
<feature type="domain" description="Galactose oxidase-like Early set" evidence="4">
    <location>
        <begin position="601"/>
        <end position="705"/>
    </location>
</feature>
<dbReference type="PANTHER" id="PTHR32208">
    <property type="entry name" value="SECRETED PROTEIN-RELATED"/>
    <property type="match status" value="1"/>
</dbReference>
<dbReference type="InterPro" id="IPR037293">
    <property type="entry name" value="Gal_Oxidase_central_sf"/>
</dbReference>
<sequence length="707" mass="78083">MTIVRSLSGEVICSFFRKKFEIPERLEERERELMLYERGVGGLELDESMLQTIRFRSKEVEIIDNTVNDGRSPYVFHISGSNHHKIGSLIPESRNSLKFAKFSADFIKGLPGGHYLGHKPDAEEEGGTPPRIYGLPQFRDIFGRLVPGVNFGGGKQQETKPTNDNLPLPQAQAQAQAQAQPGVIKETNYPGKWVVVSENSGVSSMHMQLMPTNKLVMFDATSLGRSNIELPPANCRLIPNTTDQFDCFSHAVEYDPATNNVRTLKVLTDPWCSSGGLTPDGALLNTGGWKDGERIQRYYSSCDTCDWKESPVLLSDIRWYGTQTMLADGRYIVLGGRRAFNYEFIAPEDKPSPGKIDLPFLLDTTDIHENNLYPFIHLAPDGNLFILANFRSILLDVRTNKIVRTYPDLPGGARNYPGSATTAILPINLQNGDKVDIEVLVCGGGQPLAFGKAEKEGIFLPALDTCGRIKVLDPAANWEVETMPAPRVMSDMLNLPNGEILILNGAQKGASGWQFADDPILTPFLYSPNKPAGQRFKVLAASQIPRMYHSTSAVLPDGKILVAGSNTNPGYLYKNVKFPTELRVEKFDPPYLDPALEAFSPKMVKVQNNVIGYGQAIQITCNILSPVPIPQTDVMVTMYKPPFTTHGYSMNQRLLILKITGFVVLPLGNYQLQVQAPPGGELAPPGHYLVFVNYLGVPSAASWIQLK</sequence>
<evidence type="ECO:0000313" key="5">
    <source>
        <dbReference type="Proteomes" id="UP000813463"/>
    </source>
</evidence>
<proteinExistence type="predicted"/>
<dbReference type="GeneID" id="110798738"/>
<organism evidence="5 6">
    <name type="scientific">Spinacia oleracea</name>
    <name type="common">Spinach</name>
    <dbReference type="NCBI Taxonomy" id="3562"/>
    <lineage>
        <taxon>Eukaryota</taxon>
        <taxon>Viridiplantae</taxon>
        <taxon>Streptophyta</taxon>
        <taxon>Embryophyta</taxon>
        <taxon>Tracheophyta</taxon>
        <taxon>Spermatophyta</taxon>
        <taxon>Magnoliopsida</taxon>
        <taxon>eudicotyledons</taxon>
        <taxon>Gunneridae</taxon>
        <taxon>Pentapetalae</taxon>
        <taxon>Caryophyllales</taxon>
        <taxon>Chenopodiaceae</taxon>
        <taxon>Chenopodioideae</taxon>
        <taxon>Anserineae</taxon>
        <taxon>Spinacia</taxon>
    </lineage>
</organism>
<dbReference type="RefSeq" id="XP_056692022.1">
    <property type="nucleotide sequence ID" value="XM_056836044.1"/>
</dbReference>
<dbReference type="Pfam" id="PF09118">
    <property type="entry name" value="GO-like_E_set"/>
    <property type="match status" value="1"/>
</dbReference>
<gene>
    <name evidence="6" type="primary">LOC110798738</name>
</gene>
<dbReference type="SUPFAM" id="SSF50965">
    <property type="entry name" value="Galactose oxidase, central domain"/>
    <property type="match status" value="1"/>
</dbReference>
<protein>
    <submittedName>
        <fullName evidence="6">Aldehyde oxidase GLOX1-like</fullName>
    </submittedName>
</protein>
<dbReference type="InterPro" id="IPR011043">
    <property type="entry name" value="Gal_Oxase/kelch_b-propeller"/>
</dbReference>
<evidence type="ECO:0000256" key="1">
    <source>
        <dbReference type="ARBA" id="ARBA00022729"/>
    </source>
</evidence>
<reference evidence="6" key="2">
    <citation type="submission" date="2025-08" db="UniProtKB">
        <authorList>
            <consortium name="RefSeq"/>
        </authorList>
    </citation>
    <scope>IDENTIFICATION</scope>
    <source>
        <tissue evidence="6">Leaf</tissue>
    </source>
</reference>
<reference evidence="5" key="1">
    <citation type="journal article" date="2021" name="Nat. Commun.">
        <title>Genomic analyses provide insights into spinach domestication and the genetic basis of agronomic traits.</title>
        <authorList>
            <person name="Cai X."/>
            <person name="Sun X."/>
            <person name="Xu C."/>
            <person name="Sun H."/>
            <person name="Wang X."/>
            <person name="Ge C."/>
            <person name="Zhang Z."/>
            <person name="Wang Q."/>
            <person name="Fei Z."/>
            <person name="Jiao C."/>
            <person name="Wang Q."/>
        </authorList>
    </citation>
    <scope>NUCLEOTIDE SEQUENCE [LARGE SCALE GENOMIC DNA]</scope>
    <source>
        <strain evidence="5">cv. Varoflay</strain>
    </source>
</reference>
<evidence type="ECO:0000313" key="6">
    <source>
        <dbReference type="RefSeq" id="XP_056692022.1"/>
    </source>
</evidence>
<evidence type="ECO:0000259" key="4">
    <source>
        <dbReference type="Pfam" id="PF09118"/>
    </source>
</evidence>
<name>A0ABM3R8R6_SPIOL</name>
<dbReference type="InterPro" id="IPR014756">
    <property type="entry name" value="Ig_E-set"/>
</dbReference>
<dbReference type="InterPro" id="IPR015202">
    <property type="entry name" value="GO-like_E_set"/>
</dbReference>
<feature type="domain" description="Glyoxal oxidase N-terminal" evidence="3">
    <location>
        <begin position="205"/>
        <end position="591"/>
    </location>
</feature>
<dbReference type="Gene3D" id="2.130.10.80">
    <property type="entry name" value="Galactose oxidase/kelch, beta-propeller"/>
    <property type="match status" value="1"/>
</dbReference>
<dbReference type="CDD" id="cd02851">
    <property type="entry name" value="E_set_GO_C"/>
    <property type="match status" value="1"/>
</dbReference>
<dbReference type="InterPro" id="IPR009880">
    <property type="entry name" value="Glyoxal_oxidase_N"/>
</dbReference>
<evidence type="ECO:0000256" key="2">
    <source>
        <dbReference type="SAM" id="MobiDB-lite"/>
    </source>
</evidence>
<dbReference type="Proteomes" id="UP000813463">
    <property type="component" value="Chromosome 2"/>
</dbReference>
<dbReference type="InterPro" id="IPR013783">
    <property type="entry name" value="Ig-like_fold"/>
</dbReference>
<dbReference type="PANTHER" id="PTHR32208:SF93">
    <property type="entry name" value="ALDEHYDE OXIDASE GLOX1"/>
    <property type="match status" value="1"/>
</dbReference>
<dbReference type="Pfam" id="PF07250">
    <property type="entry name" value="Glyoxal_oxid_N"/>
    <property type="match status" value="1"/>
</dbReference>
<dbReference type="SUPFAM" id="SSF81296">
    <property type="entry name" value="E set domains"/>
    <property type="match status" value="1"/>
</dbReference>